<dbReference type="OrthoDB" id="23692at2"/>
<keyword evidence="4" id="KW-1185">Reference proteome</keyword>
<dbReference type="PROSITE" id="PS50887">
    <property type="entry name" value="GGDEF"/>
    <property type="match status" value="1"/>
</dbReference>
<evidence type="ECO:0000256" key="1">
    <source>
        <dbReference type="SAM" id="Phobius"/>
    </source>
</evidence>
<protein>
    <submittedName>
        <fullName evidence="3">GGDEF domain-containing protein</fullName>
    </submittedName>
</protein>
<feature type="transmembrane region" description="Helical" evidence="1">
    <location>
        <begin position="77"/>
        <end position="94"/>
    </location>
</feature>
<dbReference type="InterPro" id="IPR050469">
    <property type="entry name" value="Diguanylate_Cyclase"/>
</dbReference>
<dbReference type="SUPFAM" id="SSF55073">
    <property type="entry name" value="Nucleotide cyclase"/>
    <property type="match status" value="1"/>
</dbReference>
<accession>A0A5C8ZIN6</accession>
<evidence type="ECO:0000259" key="2">
    <source>
        <dbReference type="PROSITE" id="PS50887"/>
    </source>
</evidence>
<proteinExistence type="predicted"/>
<feature type="transmembrane region" description="Helical" evidence="1">
    <location>
        <begin position="124"/>
        <end position="142"/>
    </location>
</feature>
<feature type="transmembrane region" description="Helical" evidence="1">
    <location>
        <begin position="45"/>
        <end position="65"/>
    </location>
</feature>
<organism evidence="3 4">
    <name type="scientific">Quadrisphaera setariae</name>
    <dbReference type="NCBI Taxonomy" id="2593304"/>
    <lineage>
        <taxon>Bacteria</taxon>
        <taxon>Bacillati</taxon>
        <taxon>Actinomycetota</taxon>
        <taxon>Actinomycetes</taxon>
        <taxon>Kineosporiales</taxon>
        <taxon>Kineosporiaceae</taxon>
        <taxon>Quadrisphaera</taxon>
    </lineage>
</organism>
<gene>
    <name evidence="3" type="ORF">FMM08_05585</name>
</gene>
<feature type="transmembrane region" description="Helical" evidence="1">
    <location>
        <begin position="21"/>
        <end position="39"/>
    </location>
</feature>
<dbReference type="InterPro" id="IPR000160">
    <property type="entry name" value="GGDEF_dom"/>
</dbReference>
<dbReference type="SMART" id="SM00267">
    <property type="entry name" value="GGDEF"/>
    <property type="match status" value="1"/>
</dbReference>
<dbReference type="Proteomes" id="UP000321234">
    <property type="component" value="Unassembled WGS sequence"/>
</dbReference>
<dbReference type="InterPro" id="IPR029787">
    <property type="entry name" value="Nucleotide_cyclase"/>
</dbReference>
<dbReference type="Gene3D" id="3.30.70.270">
    <property type="match status" value="1"/>
</dbReference>
<dbReference type="RefSeq" id="WP_147925392.1">
    <property type="nucleotide sequence ID" value="NZ_VKAC01000003.1"/>
</dbReference>
<keyword evidence="1" id="KW-1133">Transmembrane helix</keyword>
<feature type="transmembrane region" description="Helical" evidence="1">
    <location>
        <begin position="100"/>
        <end position="119"/>
    </location>
</feature>
<keyword evidence="1" id="KW-0812">Transmembrane</keyword>
<dbReference type="FunFam" id="3.30.70.270:FF:000001">
    <property type="entry name" value="Diguanylate cyclase domain protein"/>
    <property type="match status" value="1"/>
</dbReference>
<dbReference type="InterPro" id="IPR043128">
    <property type="entry name" value="Rev_trsase/Diguanyl_cyclase"/>
</dbReference>
<keyword evidence="1" id="KW-0472">Membrane</keyword>
<dbReference type="AlphaFoldDB" id="A0A5C8ZIN6"/>
<dbReference type="CDD" id="cd01949">
    <property type="entry name" value="GGDEF"/>
    <property type="match status" value="1"/>
</dbReference>
<evidence type="ECO:0000313" key="4">
    <source>
        <dbReference type="Proteomes" id="UP000321234"/>
    </source>
</evidence>
<dbReference type="NCBIfam" id="TIGR00254">
    <property type="entry name" value="GGDEF"/>
    <property type="match status" value="1"/>
</dbReference>
<dbReference type="GO" id="GO:0052621">
    <property type="term" value="F:diguanylate cyclase activity"/>
    <property type="evidence" value="ECO:0007669"/>
    <property type="project" value="TreeGrafter"/>
</dbReference>
<comment type="caution">
    <text evidence="3">The sequence shown here is derived from an EMBL/GenBank/DDBJ whole genome shotgun (WGS) entry which is preliminary data.</text>
</comment>
<dbReference type="Pfam" id="PF00990">
    <property type="entry name" value="GGDEF"/>
    <property type="match status" value="1"/>
</dbReference>
<feature type="transmembrane region" description="Helical" evidence="1">
    <location>
        <begin position="148"/>
        <end position="174"/>
    </location>
</feature>
<dbReference type="PANTHER" id="PTHR45138:SF9">
    <property type="entry name" value="DIGUANYLATE CYCLASE DGCM-RELATED"/>
    <property type="match status" value="1"/>
</dbReference>
<name>A0A5C8ZIN6_9ACTN</name>
<evidence type="ECO:0000313" key="3">
    <source>
        <dbReference type="EMBL" id="TXR56971.1"/>
    </source>
</evidence>
<feature type="domain" description="GGDEF" evidence="2">
    <location>
        <begin position="215"/>
        <end position="352"/>
    </location>
</feature>
<dbReference type="PANTHER" id="PTHR45138">
    <property type="entry name" value="REGULATORY COMPONENTS OF SENSORY TRANSDUCTION SYSTEM"/>
    <property type="match status" value="1"/>
</dbReference>
<reference evidence="3 4" key="1">
    <citation type="submission" date="2019-07" db="EMBL/GenBank/DDBJ databases">
        <title>Quadrisphaera sp. strain DD2A genome sequencing and assembly.</title>
        <authorList>
            <person name="Kim I."/>
        </authorList>
    </citation>
    <scope>NUCLEOTIDE SEQUENCE [LARGE SCALE GENOMIC DNA]</scope>
    <source>
        <strain evidence="3 4">DD2A</strain>
    </source>
</reference>
<dbReference type="EMBL" id="VKAC01000003">
    <property type="protein sequence ID" value="TXR56971.1"/>
    <property type="molecule type" value="Genomic_DNA"/>
</dbReference>
<sequence>MAGVSKGARGLTAAFDWRTGLLAVLFGAGVVEVLIGAQLSRRGVLEVATSTMLVVAGVWAVLFAWCLARRRLTEGEALVQLSAVSALLVLESVLVPDTTWQWVCATVLFVVPVAGVMFLRRSLLALLTLLVVAGQVVVVLARHPDPLLAAYTLSAVLLSSLVPVVVVFVLASAVRAAQERAEHMARTDALTGLLNRHGMGEAAAEVVAGAAQDGRVLGVLVADVDWFKRVNDTWGHGVGDQVLVACAQTLRRHVRDGDLVVRLGGEEVAVVGAWKDDDDVAVTAERLRAAVEHQDVLGLPRVTVSIGTASAPARRVATDSPSGALARLIDEADQGLYEAKREGRNRVCRGSRADAAPSWSST</sequence>